<dbReference type="PANTHER" id="PTHR11076:SF34">
    <property type="entry name" value="PROTEIN UMUC"/>
    <property type="match status" value="1"/>
</dbReference>
<keyword evidence="5" id="KW-0742">SOS response</keyword>
<dbReference type="InterPro" id="IPR017961">
    <property type="entry name" value="DNA_pol_Y-fam_little_finger"/>
</dbReference>
<dbReference type="GO" id="GO:0003684">
    <property type="term" value="F:damaged DNA binding"/>
    <property type="evidence" value="ECO:0007669"/>
    <property type="project" value="InterPro"/>
</dbReference>
<dbReference type="Gene3D" id="1.10.150.20">
    <property type="entry name" value="5' to 3' exonuclease, C-terminal subdomain"/>
    <property type="match status" value="1"/>
</dbReference>
<feature type="domain" description="UmuC" evidence="6">
    <location>
        <begin position="2"/>
        <end position="184"/>
    </location>
</feature>
<name>I4BXM6_ACEMN</name>
<dbReference type="SUPFAM" id="SSF56672">
    <property type="entry name" value="DNA/RNA polymerases"/>
    <property type="match status" value="1"/>
</dbReference>
<organism evidence="7 8">
    <name type="scientific">Acetomicrobium mobile (strain ATCC BAA-54 / DSM 13181 / JCM 12221 / NGA)</name>
    <name type="common">Anaerobaculum mobile</name>
    <dbReference type="NCBI Taxonomy" id="891968"/>
    <lineage>
        <taxon>Bacteria</taxon>
        <taxon>Thermotogati</taxon>
        <taxon>Synergistota</taxon>
        <taxon>Synergistia</taxon>
        <taxon>Synergistales</taxon>
        <taxon>Acetomicrobiaceae</taxon>
        <taxon>Acetomicrobium</taxon>
    </lineage>
</organism>
<proteinExistence type="inferred from homology"/>
<evidence type="ECO:0000256" key="5">
    <source>
        <dbReference type="ARBA" id="ARBA00023236"/>
    </source>
</evidence>
<gene>
    <name evidence="7" type="ordered locus">Anamo_1429</name>
</gene>
<evidence type="ECO:0000313" key="7">
    <source>
        <dbReference type="EMBL" id="AFM22033.1"/>
    </source>
</evidence>
<dbReference type="GO" id="GO:0006281">
    <property type="term" value="P:DNA repair"/>
    <property type="evidence" value="ECO:0007669"/>
    <property type="project" value="UniProtKB-KW"/>
</dbReference>
<keyword evidence="7" id="KW-0808">Transferase</keyword>
<keyword evidence="4" id="KW-0234">DNA repair</keyword>
<dbReference type="Gene3D" id="3.40.1170.60">
    <property type="match status" value="1"/>
</dbReference>
<keyword evidence="3" id="KW-0741">SOS mutagenesis</keyword>
<dbReference type="GO" id="GO:0005829">
    <property type="term" value="C:cytosol"/>
    <property type="evidence" value="ECO:0007669"/>
    <property type="project" value="TreeGrafter"/>
</dbReference>
<dbReference type="AlphaFoldDB" id="I4BXM6"/>
<evidence type="ECO:0000256" key="2">
    <source>
        <dbReference type="ARBA" id="ARBA00022763"/>
    </source>
</evidence>
<evidence type="ECO:0000259" key="6">
    <source>
        <dbReference type="PROSITE" id="PS50173"/>
    </source>
</evidence>
<dbReference type="Gene3D" id="3.30.70.270">
    <property type="match status" value="1"/>
</dbReference>
<dbReference type="Pfam" id="PF13438">
    <property type="entry name" value="DUF4113"/>
    <property type="match status" value="1"/>
</dbReference>
<dbReference type="Pfam" id="PF11799">
    <property type="entry name" value="IMS_C"/>
    <property type="match status" value="1"/>
</dbReference>
<dbReference type="GO" id="GO:0042276">
    <property type="term" value="P:error-prone translesion synthesis"/>
    <property type="evidence" value="ECO:0007669"/>
    <property type="project" value="TreeGrafter"/>
</dbReference>
<evidence type="ECO:0000256" key="4">
    <source>
        <dbReference type="ARBA" id="ARBA00023204"/>
    </source>
</evidence>
<keyword evidence="2" id="KW-0227">DNA damage</keyword>
<evidence type="ECO:0000256" key="3">
    <source>
        <dbReference type="ARBA" id="ARBA00023199"/>
    </source>
</evidence>
<reference evidence="8" key="1">
    <citation type="journal article" date="2013" name="Stand. Genomic Sci.">
        <title>Complete genome sequence of the moderate thermophile Anaerobaculum mobile type strain (NGA(T)).</title>
        <authorList>
            <person name="Mavromatis K."/>
            <person name="Stackebrandt E."/>
            <person name="Held B."/>
            <person name="Lapidus A."/>
            <person name="Nolan M."/>
            <person name="Lucas S."/>
            <person name="Hammon N."/>
            <person name="Deshpande S."/>
            <person name="Cheng J.F."/>
            <person name="Tapia R."/>
            <person name="Goodwin L.A."/>
            <person name="Pitluck S."/>
            <person name="Liolios K."/>
            <person name="Pagani I."/>
            <person name="Ivanova N."/>
            <person name="Mikhailova N."/>
            <person name="Huntemann M."/>
            <person name="Pati A."/>
            <person name="Chen A."/>
            <person name="Palaniappan K."/>
            <person name="Land M."/>
            <person name="Rohde M."/>
            <person name="Spring S."/>
            <person name="Goker M."/>
            <person name="Woyke T."/>
            <person name="Detter J.C."/>
            <person name="Bristow J."/>
            <person name="Eisen J.A."/>
            <person name="Markowitz V."/>
            <person name="Hugenholtz P."/>
            <person name="Klenk H.P."/>
            <person name="Kyrpides N.C."/>
        </authorList>
    </citation>
    <scope>NUCLEOTIDE SEQUENCE</scope>
    <source>
        <strain evidence="8">ATCC BAA-54 / DSM 13181 / NGA</strain>
    </source>
</reference>
<dbReference type="EMBL" id="CP003198">
    <property type="protein sequence ID" value="AFM22033.1"/>
    <property type="molecule type" value="Genomic_DNA"/>
</dbReference>
<dbReference type="PROSITE" id="PS50173">
    <property type="entry name" value="UMUC"/>
    <property type="match status" value="1"/>
</dbReference>
<dbReference type="STRING" id="891968.Anamo_1429"/>
<dbReference type="PATRIC" id="fig|891968.3.peg.1422"/>
<dbReference type="InterPro" id="IPR025188">
    <property type="entry name" value="DUF4113"/>
</dbReference>
<evidence type="ECO:0000313" key="8">
    <source>
        <dbReference type="Proteomes" id="UP000006061"/>
    </source>
</evidence>
<dbReference type="CDD" id="cd01700">
    <property type="entry name" value="PolY_Pol_V_umuC"/>
    <property type="match status" value="1"/>
</dbReference>
<dbReference type="InterPro" id="IPR001126">
    <property type="entry name" value="UmuC"/>
</dbReference>
<protein>
    <submittedName>
        <fullName evidence="7">Nucleotidyltransferase/DNA polymerase involved in DNA repair</fullName>
    </submittedName>
</protein>
<dbReference type="InterPro" id="IPR043128">
    <property type="entry name" value="Rev_trsase/Diguanyl_cyclase"/>
</dbReference>
<evidence type="ECO:0000256" key="1">
    <source>
        <dbReference type="ARBA" id="ARBA00010945"/>
    </source>
</evidence>
<dbReference type="eggNOG" id="COG0389">
    <property type="taxonomic scope" value="Bacteria"/>
</dbReference>
<dbReference type="PANTHER" id="PTHR11076">
    <property type="entry name" value="DNA REPAIR POLYMERASE UMUC / TRANSFERASE FAMILY MEMBER"/>
    <property type="match status" value="1"/>
</dbReference>
<dbReference type="KEGG" id="amo:Anamo_1429"/>
<accession>I4BXM6</accession>
<sequence>MIALVDCDSFYASCERIFRPDLKDKPVIVLSNNDGCVIARSREAKALGISMGVPYFKVREVVTKNNVAVFSSNYALYQDISSRALETIRNFCPEVEPYSIDESFLILDSLRLRDEAAFAKRLRQFIKRSVGIPVSVGIGQTKTLAKIATKIAKQADEGIYNIAAQEDPDCILASMAVEDIWGIGQHQSKKLRAVRIRTARDLKYAEDGWIKKHLSVVGLRTVYELRGFRCFGFKEIPDNRKSICVSRSLGTYLTNYNELSQAVAFYASLASEKLRAQRSLANVVTTYISTSFHVPDCYWGSKRVCLATPKNDSPSIVRAALEGLRLAYIEGKKYKRVGVLLSEISSCKELQKGLFCDIKQSKKLDILMREIDKINLEANKPLVWLAAGGKPESQKWVTSASMRSPRYTSYWDELPTIKV</sequence>
<dbReference type="HOGENOM" id="CLU_012348_3_0_0"/>
<comment type="similarity">
    <text evidence="1">Belongs to the DNA polymerase type-Y family.</text>
</comment>
<dbReference type="GO" id="GO:0003887">
    <property type="term" value="F:DNA-directed DNA polymerase activity"/>
    <property type="evidence" value="ECO:0007669"/>
    <property type="project" value="TreeGrafter"/>
</dbReference>
<dbReference type="GO" id="GO:0009432">
    <property type="term" value="P:SOS response"/>
    <property type="evidence" value="ECO:0007669"/>
    <property type="project" value="UniProtKB-KW"/>
</dbReference>
<dbReference type="Proteomes" id="UP000006061">
    <property type="component" value="Chromosome"/>
</dbReference>
<dbReference type="InterPro" id="IPR050116">
    <property type="entry name" value="DNA_polymerase-Y"/>
</dbReference>
<keyword evidence="8" id="KW-1185">Reference proteome</keyword>
<dbReference type="Pfam" id="PF00817">
    <property type="entry name" value="IMS"/>
    <property type="match status" value="1"/>
</dbReference>
<dbReference type="InterPro" id="IPR043502">
    <property type="entry name" value="DNA/RNA_pol_sf"/>
</dbReference>